<dbReference type="PANTHER" id="PTHR46427:SF1">
    <property type="entry name" value="ANKYRIN REPEAT AND LEM DOMAIN-CONTAINING PROTEIN 1"/>
    <property type="match status" value="1"/>
</dbReference>
<dbReference type="EMBL" id="JAKKPZ010000014">
    <property type="protein sequence ID" value="KAI1713988.1"/>
    <property type="molecule type" value="Genomic_DNA"/>
</dbReference>
<evidence type="ECO:0000256" key="2">
    <source>
        <dbReference type="SAM" id="MobiDB-lite"/>
    </source>
</evidence>
<feature type="region of interest" description="Disordered" evidence="2">
    <location>
        <begin position="137"/>
        <end position="198"/>
    </location>
</feature>
<protein>
    <submittedName>
        <fullName evidence="4">Ankyrin repeat and LEM domain-containing protein 1 like protein</fullName>
    </submittedName>
</protein>
<dbReference type="GO" id="GO:0004520">
    <property type="term" value="F:DNA endonuclease activity"/>
    <property type="evidence" value="ECO:0007669"/>
    <property type="project" value="TreeGrafter"/>
</dbReference>
<dbReference type="InterPro" id="IPR003887">
    <property type="entry name" value="LEM_dom"/>
</dbReference>
<organism evidence="4 5">
    <name type="scientific">Ditylenchus destructor</name>
    <dbReference type="NCBI Taxonomy" id="166010"/>
    <lineage>
        <taxon>Eukaryota</taxon>
        <taxon>Metazoa</taxon>
        <taxon>Ecdysozoa</taxon>
        <taxon>Nematoda</taxon>
        <taxon>Chromadorea</taxon>
        <taxon>Rhabditida</taxon>
        <taxon>Tylenchina</taxon>
        <taxon>Tylenchomorpha</taxon>
        <taxon>Sphaerularioidea</taxon>
        <taxon>Anguinidae</taxon>
        <taxon>Anguininae</taxon>
        <taxon>Ditylenchus</taxon>
    </lineage>
</organism>
<dbReference type="GO" id="GO:0000724">
    <property type="term" value="P:double-strand break repair via homologous recombination"/>
    <property type="evidence" value="ECO:0007669"/>
    <property type="project" value="TreeGrafter"/>
</dbReference>
<dbReference type="Pfam" id="PF22945">
    <property type="entry name" value="LEM-3_GIY-YIG"/>
    <property type="match status" value="1"/>
</dbReference>
<evidence type="ECO:0000259" key="3">
    <source>
        <dbReference type="PROSITE" id="PS50954"/>
    </source>
</evidence>
<dbReference type="Gene3D" id="1.10.720.40">
    <property type="match status" value="1"/>
</dbReference>
<gene>
    <name evidence="4" type="ORF">DdX_08873</name>
</gene>
<dbReference type="GO" id="GO:0000712">
    <property type="term" value="P:resolution of meiotic recombination intermediates"/>
    <property type="evidence" value="ECO:0007669"/>
    <property type="project" value="TreeGrafter"/>
</dbReference>
<dbReference type="GO" id="GO:0005654">
    <property type="term" value="C:nucleoplasm"/>
    <property type="evidence" value="ECO:0007669"/>
    <property type="project" value="TreeGrafter"/>
</dbReference>
<dbReference type="PANTHER" id="PTHR46427">
    <property type="entry name" value="ANKYRIN REPEAT AND LEM DOMAIN-CONTAINING PROTEIN 1"/>
    <property type="match status" value="1"/>
</dbReference>
<feature type="coiled-coil region" evidence="1">
    <location>
        <begin position="87"/>
        <end position="121"/>
    </location>
</feature>
<sequence>MQAISSKEPNKFVAQWKELHSRHTSLRQPCEKWSLERVQMMMDFEKIWQNWRNAINDCNHFIEGCADSCVTENSVLHEKVQIAENKHNEVKAQLSQIMSTIQNLSTELDQYKSRFEDVKMILKETNEITADVSFSHDDKSPIVSHETSFESSHSTTSFNNQDNAENTKNLALSKSDSSVYRTAEQSRSGNETDSSVEVEENTVILLEVKGDVLSKESNIREITERTSSSNGLSINSTTAMTEQLNGDKRNLCFESLNSLVSDAKQETTLQESEPITCEEAKLRKKFANLSIENLREQLQKKGCQVGPMDAGNRKFYEMKLARMSISSRDCKPINPSTKKLSVPLQQLISYDESGNEDPKNMGEEQEKQLQLQFLQLRTAENAACFCYLLIDPSMIPDPRTCNLEEFILAIFYVGKGKNTRPLQHLLDANNARRARAASKSCALTPKLKRILDLWYREVGVISLPFLHNIHESESLIREGSMIEAIGIENLTNERKTNLKRHGCTWAKKQIVEFGAMLLKKAHVIFKNERCRPILKEEIDTRN</sequence>
<dbReference type="GO" id="GO:0005737">
    <property type="term" value="C:cytoplasm"/>
    <property type="evidence" value="ECO:0007669"/>
    <property type="project" value="TreeGrafter"/>
</dbReference>
<reference evidence="4" key="1">
    <citation type="submission" date="2022-01" db="EMBL/GenBank/DDBJ databases">
        <title>Genome Sequence Resource for Two Populations of Ditylenchus destructor, the Migratory Endoparasitic Phytonematode.</title>
        <authorList>
            <person name="Zhang H."/>
            <person name="Lin R."/>
            <person name="Xie B."/>
        </authorList>
    </citation>
    <scope>NUCLEOTIDE SEQUENCE</scope>
    <source>
        <strain evidence="4">BazhouSP</strain>
    </source>
</reference>
<dbReference type="InterPro" id="IPR034998">
    <property type="entry name" value="ANKLE1"/>
</dbReference>
<feature type="compositionally biased region" description="Polar residues" evidence="2">
    <location>
        <begin position="159"/>
        <end position="193"/>
    </location>
</feature>
<evidence type="ECO:0000313" key="5">
    <source>
        <dbReference type="Proteomes" id="UP001201812"/>
    </source>
</evidence>
<feature type="compositionally biased region" description="Low complexity" evidence="2">
    <location>
        <begin position="144"/>
        <end position="158"/>
    </location>
</feature>
<keyword evidence="5" id="KW-1185">Reference proteome</keyword>
<dbReference type="InterPro" id="IPR011015">
    <property type="entry name" value="LEM/LEM-like_dom_sf"/>
</dbReference>
<comment type="caution">
    <text evidence="4">The sequence shown here is derived from an EMBL/GenBank/DDBJ whole genome shotgun (WGS) entry which is preliminary data.</text>
</comment>
<keyword evidence="1" id="KW-0175">Coiled coil</keyword>
<evidence type="ECO:0000256" key="1">
    <source>
        <dbReference type="SAM" id="Coils"/>
    </source>
</evidence>
<evidence type="ECO:0000313" key="4">
    <source>
        <dbReference type="EMBL" id="KAI1713988.1"/>
    </source>
</evidence>
<name>A0AAD4N356_9BILA</name>
<dbReference type="PROSITE" id="PS50954">
    <property type="entry name" value="LEM"/>
    <property type="match status" value="1"/>
</dbReference>
<proteinExistence type="predicted"/>
<dbReference type="Proteomes" id="UP001201812">
    <property type="component" value="Unassembled WGS sequence"/>
</dbReference>
<dbReference type="AlphaFoldDB" id="A0AAD4N356"/>
<accession>A0AAD4N356</accession>
<feature type="domain" description="LEM" evidence="3">
    <location>
        <begin position="283"/>
        <end position="327"/>
    </location>
</feature>